<evidence type="ECO:0000256" key="2">
    <source>
        <dbReference type="ARBA" id="ARBA00022737"/>
    </source>
</evidence>
<gene>
    <name evidence="6" type="ORF">B9O19_00912</name>
</gene>
<feature type="chain" id="PRO_5038966631" evidence="4">
    <location>
        <begin position="29"/>
        <end position="1744"/>
    </location>
</feature>
<dbReference type="EC" id="3.2.1.39" evidence="6"/>
<feature type="region of interest" description="Disordered" evidence="3">
    <location>
        <begin position="1264"/>
        <end position="1289"/>
    </location>
</feature>
<comment type="subcellular location">
    <subcellularLocation>
        <location evidence="1">Cell envelope</location>
    </subcellularLocation>
</comment>
<dbReference type="Gene3D" id="2.60.40.4270">
    <property type="entry name" value="Listeria-Bacteroides repeat domain"/>
    <property type="match status" value="2"/>
</dbReference>
<dbReference type="InterPro" id="IPR013378">
    <property type="entry name" value="InlB-like_B-rpt"/>
</dbReference>
<name>A0A2K9P1E1_9FIRM</name>
<feature type="compositionally biased region" description="Low complexity" evidence="3">
    <location>
        <begin position="1487"/>
        <end position="1498"/>
    </location>
</feature>
<feature type="region of interest" description="Disordered" evidence="3">
    <location>
        <begin position="1449"/>
        <end position="1506"/>
    </location>
</feature>
<accession>A0A2K9P1E1</accession>
<evidence type="ECO:0000256" key="3">
    <source>
        <dbReference type="SAM" id="MobiDB-lite"/>
    </source>
</evidence>
<dbReference type="InterPro" id="IPR001119">
    <property type="entry name" value="SLH_dom"/>
</dbReference>
<feature type="compositionally biased region" description="Pro residues" evidence="3">
    <location>
        <begin position="1270"/>
        <end position="1282"/>
    </location>
</feature>
<feature type="domain" description="SLH" evidence="5">
    <location>
        <begin position="26"/>
        <end position="83"/>
    </location>
</feature>
<dbReference type="Pfam" id="PF00395">
    <property type="entry name" value="SLH"/>
    <property type="match status" value="3"/>
</dbReference>
<dbReference type="EMBL" id="CP020991">
    <property type="protein sequence ID" value="AUO19086.1"/>
    <property type="molecule type" value="Genomic_DNA"/>
</dbReference>
<feature type="domain" description="SLH" evidence="5">
    <location>
        <begin position="145"/>
        <end position="208"/>
    </location>
</feature>
<dbReference type="InterPro" id="IPR051465">
    <property type="entry name" value="Cell_Envelope_Struct_Comp"/>
</dbReference>
<evidence type="ECO:0000256" key="1">
    <source>
        <dbReference type="ARBA" id="ARBA00004196"/>
    </source>
</evidence>
<dbReference type="KEGG" id="mpec:B9O19_00912"/>
<feature type="region of interest" description="Disordered" evidence="3">
    <location>
        <begin position="201"/>
        <end position="253"/>
    </location>
</feature>
<dbReference type="PANTHER" id="PTHR43308">
    <property type="entry name" value="OUTER MEMBRANE PROTEIN ALPHA-RELATED"/>
    <property type="match status" value="1"/>
</dbReference>
<reference evidence="6 7" key="1">
    <citation type="submission" date="2017-04" db="EMBL/GenBank/DDBJ databases">
        <title>Monoglobus pectinilyticus 14 draft genome.</title>
        <authorList>
            <person name="Kim C."/>
            <person name="Rosendale D.I."/>
            <person name="Kelly W.J."/>
            <person name="Tannock G.W."/>
            <person name="Patchett M.L."/>
            <person name="Jordens J.Z."/>
        </authorList>
    </citation>
    <scope>NUCLEOTIDE SEQUENCE [LARGE SCALE GENOMIC DNA]</scope>
    <source>
        <strain evidence="6 7">14</strain>
    </source>
</reference>
<organism evidence="6 7">
    <name type="scientific">Monoglobus pectinilyticus</name>
    <dbReference type="NCBI Taxonomy" id="1981510"/>
    <lineage>
        <taxon>Bacteria</taxon>
        <taxon>Bacillati</taxon>
        <taxon>Bacillota</taxon>
        <taxon>Clostridia</taxon>
        <taxon>Monoglobales</taxon>
        <taxon>Monoglobaceae</taxon>
        <taxon>Monoglobus</taxon>
    </lineage>
</organism>
<keyword evidence="7" id="KW-1185">Reference proteome</keyword>
<keyword evidence="6" id="KW-0378">Hydrolase</keyword>
<dbReference type="InterPro" id="IPR042229">
    <property type="entry name" value="Listeria/Bacterioides_rpt_sf"/>
</dbReference>
<feature type="region of interest" description="Disordered" evidence="3">
    <location>
        <begin position="503"/>
        <end position="528"/>
    </location>
</feature>
<feature type="compositionally biased region" description="Low complexity" evidence="3">
    <location>
        <begin position="235"/>
        <end position="248"/>
    </location>
</feature>
<dbReference type="GeneID" id="98062329"/>
<dbReference type="Proteomes" id="UP000235589">
    <property type="component" value="Chromosome"/>
</dbReference>
<dbReference type="Pfam" id="PF09479">
    <property type="entry name" value="Flg_new"/>
    <property type="match status" value="2"/>
</dbReference>
<evidence type="ECO:0000259" key="5">
    <source>
        <dbReference type="PROSITE" id="PS51272"/>
    </source>
</evidence>
<keyword evidence="4" id="KW-0732">Signal</keyword>
<dbReference type="Pfam" id="PF18998">
    <property type="entry name" value="Flg_new_2"/>
    <property type="match status" value="2"/>
</dbReference>
<keyword evidence="2" id="KW-0677">Repeat</keyword>
<dbReference type="PANTHER" id="PTHR43308:SF5">
    <property type="entry name" value="S-LAYER PROTEIN _ PEPTIDOGLYCAN ENDO-BETA-N-ACETYLGLUCOSAMINIDASE"/>
    <property type="match status" value="1"/>
</dbReference>
<evidence type="ECO:0000313" key="7">
    <source>
        <dbReference type="Proteomes" id="UP000235589"/>
    </source>
</evidence>
<feature type="compositionally biased region" description="Low complexity" evidence="3">
    <location>
        <begin position="503"/>
        <end position="512"/>
    </location>
</feature>
<proteinExistence type="predicted"/>
<dbReference type="OrthoDB" id="1864184at2"/>
<dbReference type="PROSITE" id="PS51272">
    <property type="entry name" value="SLH"/>
    <property type="match status" value="3"/>
</dbReference>
<feature type="signal peptide" evidence="4">
    <location>
        <begin position="1"/>
        <end position="28"/>
    </location>
</feature>
<evidence type="ECO:0000313" key="6">
    <source>
        <dbReference type="EMBL" id="AUO19086.1"/>
    </source>
</evidence>
<sequence>MKKLRKSMALLLAMAMVLATFGITVVSAAAFSDTSGHWAESVIDKWSNANVINGYEDGTFLPDANISRAELAKVISAAKQFTSLADINFSDVSGDEWFVSDLRKCVAQGIIGGYEDGTFRPDDAVTREEAATMFQRAYKINSIGLLNFSDNDSISEWAKTSVTALVGAGVINGYEDGTFMPSAPITRAEVVKILDGITAAAESPSQTSNPGGGTGTTGGIGNLGGGGSSGGGGSNNNQNSNSSNVTLNANGGKFSNGSGTKTVTVAKNSVLGSKAVMPSREGYIFDGWYTSKDAADSLIASKKWDVDSDAVTRNMVLYAGWYAEGKSIVSFEVNGGTPSVSSQEVETGGYAAEPTDVVTREHYTFVGWYADNTSKTPFDFKNTVITGNTRIYARWQVNAEYAASEITMPTKTVGQYQNGTILPVPPTVLPGEKETINIIPPDGFSVDRIPVITYVSSVSGKNVTIDAKNITDNGDSSYTFVFPEDVQKGSIEVAAHFEQILATPAPTSTPEPTLDPSKPTPAPTEQPLGDPTYYFSVSPFSDLDGSVMKANVETGGLTVSKDSTIADSNKKFAGSGYAYTKTLKSGTATLSFKVTGSCKILLDAVSASGSESRSYSVLDSSGVIGSITCEGGATPTLEVNHAGGADTITIKPDAGINFYGIFVVYGDVPTPPPAGTATPKPTPEPTLDPNIQYNINISSAIENGSIVVNNGTISSDEIKSVKWLADDNIPADAVAEDTNIFGNGKAVLNINGKDDSNGTITFWDAVQWYYVDVDGVQTKVIKGLDNPSIAFPFSEHDPGGNVFSFTPKEAGYLSLELFLNPNKPFNLYDDTEGSYFEKDYSPSKAEINTYVIPVEPNLSYYAWANGSKIGIKSVTYSNGILSAKAGTKITVTTKPNSGFKASDVTTDPDVKVTKVSDNTFTFSMPASDVTVGASFVDSTAKEYTATAPKPENGTVKLSKGAAELAAEKVTVINSTDNFLMSDGNGGKWVISADGDAEKVVDDNSDIGGNASSKMKLMDKAVQYVLADSIKTGEFELSYDFYDDNTNAAGRSFRTYLDNTAHPYDETTGQATEFNSDSAFFHMMDVGSKVFVTKSVDDVAGKAEAGIQVGSAALEASKWYRVVIKGELGATDPFTVSYYLHGTDGTYNPDNISATPVLTTSEAPVTDGRAPQLAQIKFMRTASGNLYYDNIKLTADNGKAETDGFTLKAYNGETVNIEAIPDSGYDVQSMEVVDSAGSNVDVKNSAFVMPASDVTVNVTFGKGAPATATPSPLPTSIPGPTNGPEPTVDPAGETSAWEYTVENCSSLGEVDANGKLKITSNSNYNGMTIYASPSKAIEIDVSNKTFDDGEKYSGRLKLGGAGTIDGENSSRAISFTPDKFGAVSIYFAHASSQGTPRVMVVEQNGIKARKSVDANTMSIFTVSVYPGSPVYIYGEGALNVYAVKYTKSTMENPPTMPPVPTSAPTNEPEPTNVPIEKPTTAPEPSADPVVPTAEPTAVPSEKPTEGPAAETEVLFESTFANETVGTVIDASGDSLGGMALDTMAEGSTIEIVNGEEAGTDVNVAKILKKSTPAKTDQIKLFWTPENGVEITKPVIMTAVVKNAGANVGTDMWGLYANSAGSSVNYTDKNGVSKTTTVIARIGGKGTVLKYTAFEEPTSYSGTWAYDEWLTMKVVIEPLENNSYKVTDYISQGIDTKDFKELTSRTITSEDGEFNGLLTNVGFLSGTQTSADSSFYVKSYKVEIEK</sequence>
<dbReference type="GO" id="GO:0042973">
    <property type="term" value="F:glucan endo-1,3-beta-D-glucosidase activity"/>
    <property type="evidence" value="ECO:0007669"/>
    <property type="project" value="UniProtKB-EC"/>
</dbReference>
<dbReference type="RefSeq" id="WP_102365317.1">
    <property type="nucleotide sequence ID" value="NZ_CP020991.1"/>
</dbReference>
<keyword evidence="6" id="KW-0326">Glycosidase</keyword>
<dbReference type="InterPro" id="IPR044060">
    <property type="entry name" value="Bacterial_rp_domain"/>
</dbReference>
<feature type="compositionally biased region" description="Gly residues" evidence="3">
    <location>
        <begin position="210"/>
        <end position="234"/>
    </location>
</feature>
<dbReference type="GO" id="GO:0030313">
    <property type="term" value="C:cell envelope"/>
    <property type="evidence" value="ECO:0007669"/>
    <property type="project" value="UniProtKB-SubCell"/>
</dbReference>
<evidence type="ECO:0000256" key="4">
    <source>
        <dbReference type="SAM" id="SignalP"/>
    </source>
</evidence>
<dbReference type="NCBIfam" id="TIGR02543">
    <property type="entry name" value="List_Bact_rpt"/>
    <property type="match status" value="2"/>
</dbReference>
<protein>
    <submittedName>
        <fullName evidence="6">S-layer domain-containing protein</fullName>
        <ecNumber evidence="6">3.2.1.39</ecNumber>
    </submittedName>
</protein>
<feature type="domain" description="SLH" evidence="5">
    <location>
        <begin position="85"/>
        <end position="144"/>
    </location>
</feature>